<evidence type="ECO:0000313" key="3">
    <source>
        <dbReference type="Proteomes" id="UP000765509"/>
    </source>
</evidence>
<name>A0A9Q3GAG5_9BASI</name>
<feature type="transmembrane region" description="Helical" evidence="1">
    <location>
        <begin position="102"/>
        <end position="125"/>
    </location>
</feature>
<organism evidence="2 3">
    <name type="scientific">Austropuccinia psidii MF-1</name>
    <dbReference type="NCBI Taxonomy" id="1389203"/>
    <lineage>
        <taxon>Eukaryota</taxon>
        <taxon>Fungi</taxon>
        <taxon>Dikarya</taxon>
        <taxon>Basidiomycota</taxon>
        <taxon>Pucciniomycotina</taxon>
        <taxon>Pucciniomycetes</taxon>
        <taxon>Pucciniales</taxon>
        <taxon>Sphaerophragmiaceae</taxon>
        <taxon>Austropuccinia</taxon>
    </lineage>
</organism>
<evidence type="ECO:0000256" key="1">
    <source>
        <dbReference type="SAM" id="Phobius"/>
    </source>
</evidence>
<gene>
    <name evidence="2" type="ORF">O181_000045</name>
</gene>
<keyword evidence="1" id="KW-0472">Membrane</keyword>
<comment type="caution">
    <text evidence="2">The sequence shown here is derived from an EMBL/GenBank/DDBJ whole genome shotgun (WGS) entry which is preliminary data.</text>
</comment>
<keyword evidence="3" id="KW-1185">Reference proteome</keyword>
<reference evidence="2" key="1">
    <citation type="submission" date="2021-03" db="EMBL/GenBank/DDBJ databases">
        <title>Draft genome sequence of rust myrtle Austropuccinia psidii MF-1, a brazilian biotype.</title>
        <authorList>
            <person name="Quecine M.C."/>
            <person name="Pachon D.M.R."/>
            <person name="Bonatelli M.L."/>
            <person name="Correr F.H."/>
            <person name="Franceschini L.M."/>
            <person name="Leite T.F."/>
            <person name="Margarido G.R.A."/>
            <person name="Almeida C.A."/>
            <person name="Ferrarezi J.A."/>
            <person name="Labate C.A."/>
        </authorList>
    </citation>
    <scope>NUCLEOTIDE SEQUENCE</scope>
    <source>
        <strain evidence="2">MF-1</strain>
    </source>
</reference>
<protein>
    <submittedName>
        <fullName evidence="2">Uncharacterized protein</fullName>
    </submittedName>
</protein>
<keyword evidence="1" id="KW-0812">Transmembrane</keyword>
<evidence type="ECO:0000313" key="2">
    <source>
        <dbReference type="EMBL" id="MBW0460330.1"/>
    </source>
</evidence>
<keyword evidence="1" id="KW-1133">Transmembrane helix</keyword>
<accession>A0A9Q3GAG5</accession>
<dbReference type="Proteomes" id="UP000765509">
    <property type="component" value="Unassembled WGS sequence"/>
</dbReference>
<dbReference type="AlphaFoldDB" id="A0A9Q3GAG5"/>
<sequence>MSIRFAYALEAEFYYTASYLRASAVGIAGGTCQLTDIPQVNLHASGQFNFYQRKGLFFNPLIDHSNSPLKTMLKKLHPSMSTTQIQDHSKRESVPFSESTTALLVTIFTSLTIIIFVSASALAFFSYKNKKRRKFLEKTFEFSKIKPGEHQNTANQDERFENIELGCSSYGRVISANPRTSQPINTFSTQSNQFGHGSRKSKFSTANSFSNWFSFKSCF</sequence>
<dbReference type="EMBL" id="AVOT02000004">
    <property type="protein sequence ID" value="MBW0460330.1"/>
    <property type="molecule type" value="Genomic_DNA"/>
</dbReference>
<proteinExistence type="predicted"/>